<feature type="region of interest" description="Disordered" evidence="2">
    <location>
        <begin position="1123"/>
        <end position="1152"/>
    </location>
</feature>
<evidence type="ECO:0000256" key="1">
    <source>
        <dbReference type="RuleBase" id="RU366018"/>
    </source>
</evidence>
<keyword evidence="1" id="KW-0479">Metal-binding</keyword>
<dbReference type="InterPro" id="IPR055194">
    <property type="entry name" value="UBR1-like_WH"/>
</dbReference>
<feature type="region of interest" description="Disordered" evidence="2">
    <location>
        <begin position="1192"/>
        <end position="1241"/>
    </location>
</feature>
<organism evidence="5">
    <name type="scientific">Pinguiococcus pyrenoidosus</name>
    <dbReference type="NCBI Taxonomy" id="172671"/>
    <lineage>
        <taxon>Eukaryota</taxon>
        <taxon>Sar</taxon>
        <taxon>Stramenopiles</taxon>
        <taxon>Ochrophyta</taxon>
        <taxon>Pinguiophyceae</taxon>
        <taxon>Pinguiochrysidales</taxon>
        <taxon>Pinguiochrysidaceae</taxon>
        <taxon>Pinguiococcus</taxon>
    </lineage>
</organism>
<feature type="region of interest" description="Disordered" evidence="2">
    <location>
        <begin position="947"/>
        <end position="990"/>
    </location>
</feature>
<dbReference type="GO" id="GO:0071596">
    <property type="term" value="P:ubiquitin-dependent protein catabolic process via the N-end rule pathway"/>
    <property type="evidence" value="ECO:0007669"/>
    <property type="project" value="UniProtKB-UniRule"/>
</dbReference>
<dbReference type="EMBL" id="HBEA01008904">
    <property type="protein sequence ID" value="CAD8257357.1"/>
    <property type="molecule type" value="Transcribed_RNA"/>
</dbReference>
<dbReference type="InterPro" id="IPR039164">
    <property type="entry name" value="UBR1-like"/>
</dbReference>
<dbReference type="UniPathway" id="UPA00143"/>
<dbReference type="GO" id="GO:0008270">
    <property type="term" value="F:zinc ion binding"/>
    <property type="evidence" value="ECO:0007669"/>
    <property type="project" value="UniProtKB-UniRule"/>
</dbReference>
<comment type="function">
    <text evidence="1">Ubiquitin ligase protein which is a component of the N-end rule pathway. Recognizes and binds to proteins bearing specific N-terminal residues that are destabilizing according to the N-end rule, leading to their ubiquitination and subsequent degradation.</text>
</comment>
<protein>
    <recommendedName>
        <fullName evidence="1">E3 ubiquitin-protein ligase</fullName>
        <ecNumber evidence="1">2.3.2.27</ecNumber>
    </recommendedName>
</protein>
<dbReference type="Pfam" id="PF18995">
    <property type="entry name" value="PRT6_C"/>
    <property type="match status" value="1"/>
</dbReference>
<dbReference type="PANTHER" id="PTHR21497">
    <property type="entry name" value="UBIQUITIN LIGASE E3 ALPHA-RELATED"/>
    <property type="match status" value="1"/>
</dbReference>
<dbReference type="Pfam" id="PF22960">
    <property type="entry name" value="WHD_UBR1"/>
    <property type="match status" value="1"/>
</dbReference>
<evidence type="ECO:0000313" key="5">
    <source>
        <dbReference type="EMBL" id="CAD8257357.1"/>
    </source>
</evidence>
<feature type="compositionally biased region" description="Basic and acidic residues" evidence="2">
    <location>
        <begin position="1195"/>
        <end position="1205"/>
    </location>
</feature>
<dbReference type="GO" id="GO:0005737">
    <property type="term" value="C:cytoplasm"/>
    <property type="evidence" value="ECO:0007669"/>
    <property type="project" value="TreeGrafter"/>
</dbReference>
<feature type="compositionally biased region" description="Basic and acidic residues" evidence="2">
    <location>
        <begin position="1218"/>
        <end position="1241"/>
    </location>
</feature>
<name>A0A7R9U7G2_9STRA</name>
<keyword evidence="1" id="KW-0862">Zinc</keyword>
<evidence type="ECO:0000259" key="4">
    <source>
        <dbReference type="Pfam" id="PF22960"/>
    </source>
</evidence>
<evidence type="ECO:0000256" key="2">
    <source>
        <dbReference type="SAM" id="MobiDB-lite"/>
    </source>
</evidence>
<feature type="region of interest" description="Disordered" evidence="2">
    <location>
        <begin position="1368"/>
        <end position="1417"/>
    </location>
</feature>
<comment type="similarity">
    <text evidence="1">Belongs to the E3 ubiquitin-protein ligase UBR1-like family.</text>
</comment>
<gene>
    <name evidence="5" type="ORF">PPYR1160_LOCUS6849</name>
</gene>
<keyword evidence="1" id="KW-0863">Zinc-finger</keyword>
<keyword evidence="1" id="KW-0833">Ubl conjugation pathway</keyword>
<feature type="compositionally biased region" description="Polar residues" evidence="2">
    <location>
        <begin position="1403"/>
        <end position="1417"/>
    </location>
</feature>
<feature type="domain" description="E3 ubiquitin-protein ligase UBR-like C-terminal" evidence="3">
    <location>
        <begin position="1551"/>
        <end position="1907"/>
    </location>
</feature>
<dbReference type="PANTHER" id="PTHR21497:SF24">
    <property type="entry name" value="E3 UBIQUITIN-PROTEIN LIGASE UBR1"/>
    <property type="match status" value="1"/>
</dbReference>
<accession>A0A7R9U7G2</accession>
<dbReference type="InterPro" id="IPR044046">
    <property type="entry name" value="E3_ligase_UBR-like_C"/>
</dbReference>
<dbReference type="GO" id="GO:0061630">
    <property type="term" value="F:ubiquitin protein ligase activity"/>
    <property type="evidence" value="ECO:0007669"/>
    <property type="project" value="UniProtKB-UniRule"/>
</dbReference>
<evidence type="ECO:0000259" key="3">
    <source>
        <dbReference type="Pfam" id="PF18995"/>
    </source>
</evidence>
<reference evidence="5" key="1">
    <citation type="submission" date="2021-01" db="EMBL/GenBank/DDBJ databases">
        <authorList>
            <person name="Corre E."/>
            <person name="Pelletier E."/>
            <person name="Niang G."/>
            <person name="Scheremetjew M."/>
            <person name="Finn R."/>
            <person name="Kale V."/>
            <person name="Holt S."/>
            <person name="Cochrane G."/>
            <person name="Meng A."/>
            <person name="Brown T."/>
            <person name="Cohen L."/>
        </authorList>
    </citation>
    <scope>NUCLEOTIDE SEQUENCE</scope>
    <source>
        <strain evidence="5">CCMP2078</strain>
    </source>
</reference>
<feature type="compositionally biased region" description="Acidic residues" evidence="2">
    <location>
        <begin position="1128"/>
        <end position="1144"/>
    </location>
</feature>
<proteinExistence type="inferred from homology"/>
<keyword evidence="1" id="KW-0808">Transferase</keyword>
<dbReference type="GO" id="GO:0016567">
    <property type="term" value="P:protein ubiquitination"/>
    <property type="evidence" value="ECO:0007669"/>
    <property type="project" value="UniProtKB-UniRule"/>
</dbReference>
<sequence length="1930" mass="213328">MAVIKFLHSSAQLSDGVCRLVAREFSDEVLLKLFELDAYLPRPSKDYVNSLYLHLMSDAPFKRRLARVYAMAFPTITTSFQRGFGLIDNSIYSLSVQFLNRAMFVIALREERDFYRVLASGLYRSLVFSTNGGFMDSFLDANEYVNSSRRSAAGDDNAGAQLKSASGERTMLRPLPFLGLRMLDGDRPPLWGPPLRHEIEFLSQPLGIDARTGPSGAEVGGRAAGHDFANEFIDIFAPQASEKMEASEKSSMRTALSGLDGGSFQTVGDVQKWVDGLFDEQKLGCFYLADRMAFPHPAHWVLRFRRYIPIMSDLKCILTVPGVARCFWADAGPIWLRLLSLAQGVHPQRRQRGSHVEFEEDHWMFAFNLFISLNASFEGLLSWLGETNPALAPEPEADAFGEKKRSSDPPRNGGGLDALLLCSLADETSYGSAGEGPTKKLLRYVHGMEERLYGGSSEPAQCLCSIGAALARDALTLAMTGERSFVAVPALNHLLNETSSPRRWICLSEPRSSQSFHIPLHRFWAAALRQAARVTQVHALQAGRLLPRLGEGYAGCWEILVAHVDAPPALLLGLCAVCVARRGQRAADVDRSVPPREKIRSLKALSKFHNALADRADSPLKSFWEKYGSFADASGDSVELPPSPDRHRFLQDLDRAYIHAYSMPLVGDIIEEVLRVVVMASQISSGMWRRNGMSIQDQVNNYGEGLFFKIFRDLDVIALQFAALLYGPDAFVSHVVHRFGLFGILSEDCYGSQPHDLGEQDAEYAIPLLENMLQFLIVLATELPQPPEVGSSADDEGEMMQFEEETRESTCMKLARREMVHKLAAKNRTHSELSDCSSVFRSEPLSHEQVTSIIKDIAVEKGEDDLLAALNYELKPELWAEYDPCYYHLTRMDHQAAMSRKPAPKKATPMCPPPPACHPLFAKFRCDLLSCDSIFLILHAILQRTRPKAPDDQSASARSKRPLENDDDEVVPMEVERSPNSSSADGQKPSAPLYSELVELRCVQLLTLALQVESRECSDVYGSDGGEGGDRGFFARIAAFRGGELIEILARMETLTQDVSMKHAVRWLLKTLEKDEHCQAIVTRIRDETQGAKKSKAKARSRAKLAQQRAVERMKKRAMQFARSYTEAGEEGGNEAELESDLDDERAHGDPCSDPAESLECIICRAATDEPLHFVGFCERARVRSLHPQVHFSRGTRDEDPDRAHAAAGSQTSAEESSPERLFSEDKTDDSSVTSETRKEPGDRKLDFFARDVGVGSGLFLQGCGHPLHLSCFSTYSGSSSGRAVHHLLVEKGEFSCPLCQQVGNVLIPNHPQKAYGSRKTASESLKSEEDALSPEGIQHWLEEGLSELAHGYRSLADDAAGRGAMDVEVVEPPGGSGALASPSGMPRASPRAAPRFTEDTENQMIPSPSSGDEGSQVQIISDSVGLTFRFVNSLWSVWKGRDRVVERGVPRVTPNCVLSVCKLLGYTARALEAELGLRTICNTEEYGDARRRISARNPGLGLTKRIEHTKRAFLELRVGIRNLPMDFRARLLELLQMQMCPSPRQEEDEKDLSCKDGWVAAKSPYTVLLESPLGVLLALLCVAPADGDESLSLSPGSDGSISEAFVRHAVSSTWLITLWQICLSELHGHVHGVDSAFAAPGKCLRLLDPENASSQSSLLAFLRQVTRSSYSAAGDLMQCSAESLMRFEERVHKAFGAHLRSASIMLLWLAPEQYHAAVCAALSSTAGEELALKEMFGVPNIEAFLESLTFMEWNASWARSVRNNPLSLFMGRPLHGEQSSLSALNIIAAMGFLHGLPRPALIELPGDYTELHARFTLRQALCLVCGEVMVVDGTGSASAHAELCGCGQGIFYLIREGHVLLIHGSKAAYFPSPYVDSYGERHRKFRTIPLKLEPRRWEAVQRLWAQHGISVEVAHQRSTARQVIVDSWY</sequence>
<comment type="pathway">
    <text evidence="1">Protein modification; protein ubiquitination.</text>
</comment>
<comment type="catalytic activity">
    <reaction evidence="1">
        <text>S-ubiquitinyl-[E2 ubiquitin-conjugating enzyme]-L-cysteine + [acceptor protein]-L-lysine = [E2 ubiquitin-conjugating enzyme]-L-cysteine + N(6)-ubiquitinyl-[acceptor protein]-L-lysine.</text>
        <dbReference type="EC" id="2.3.2.27"/>
    </reaction>
</comment>
<feature type="region of interest" description="Disordered" evidence="2">
    <location>
        <begin position="1314"/>
        <end position="1334"/>
    </location>
</feature>
<dbReference type="EC" id="2.3.2.27" evidence="1"/>
<dbReference type="GO" id="GO:0000151">
    <property type="term" value="C:ubiquitin ligase complex"/>
    <property type="evidence" value="ECO:0007669"/>
    <property type="project" value="TreeGrafter"/>
</dbReference>
<feature type="domain" description="E3 ubiquitin-protein ligase UBR1-like winged-helix" evidence="4">
    <location>
        <begin position="816"/>
        <end position="898"/>
    </location>
</feature>